<evidence type="ECO:0000256" key="1">
    <source>
        <dbReference type="ARBA" id="ARBA00000427"/>
    </source>
</evidence>
<comment type="similarity">
    <text evidence="2">Belongs to the glycosyl hydrolase 33 family.</text>
</comment>
<dbReference type="Gene3D" id="2.160.20.20">
    <property type="match status" value="1"/>
</dbReference>
<evidence type="ECO:0000313" key="10">
    <source>
        <dbReference type="Proteomes" id="UP001196379"/>
    </source>
</evidence>
<feature type="coiled-coil region" evidence="4">
    <location>
        <begin position="1201"/>
        <end position="1263"/>
    </location>
</feature>
<comment type="caution">
    <text evidence="8">The sequence shown here is derived from an EMBL/GenBank/DDBJ whole genome shotgun (WGS) entry which is preliminary data.</text>
</comment>
<dbReference type="SUPFAM" id="SSF50939">
    <property type="entry name" value="Sialidases"/>
    <property type="match status" value="1"/>
</dbReference>
<dbReference type="PROSITE" id="PS51208">
    <property type="entry name" value="AUTOTRANSPORTER"/>
    <property type="match status" value="1"/>
</dbReference>
<dbReference type="InterPro" id="IPR036709">
    <property type="entry name" value="Autotransporte_beta_dom_sf"/>
</dbReference>
<gene>
    <name evidence="7" type="ORF">HT657_03295</name>
    <name evidence="8" type="ORF">HT672_06630</name>
</gene>
<dbReference type="GO" id="GO:0006689">
    <property type="term" value="P:ganglioside catabolic process"/>
    <property type="evidence" value="ECO:0007669"/>
    <property type="project" value="TreeGrafter"/>
</dbReference>
<feature type="domain" description="Autotransporter" evidence="6">
    <location>
        <begin position="1316"/>
        <end position="1578"/>
    </location>
</feature>
<evidence type="ECO:0000313" key="7">
    <source>
        <dbReference type="EMBL" id="MBV6531180.1"/>
    </source>
</evidence>
<dbReference type="GO" id="GO:0016020">
    <property type="term" value="C:membrane"/>
    <property type="evidence" value="ECO:0007669"/>
    <property type="project" value="TreeGrafter"/>
</dbReference>
<dbReference type="SUPFAM" id="SSF103515">
    <property type="entry name" value="Autotransporter"/>
    <property type="match status" value="1"/>
</dbReference>
<keyword evidence="4" id="KW-0175">Coiled coil</keyword>
<dbReference type="InterPro" id="IPR011050">
    <property type="entry name" value="Pectin_lyase_fold/virulence"/>
</dbReference>
<evidence type="ECO:0000259" key="6">
    <source>
        <dbReference type="PROSITE" id="PS51208"/>
    </source>
</evidence>
<dbReference type="SUPFAM" id="SSF51126">
    <property type="entry name" value="Pectin lyase-like"/>
    <property type="match status" value="1"/>
</dbReference>
<dbReference type="InterPro" id="IPR013320">
    <property type="entry name" value="ConA-like_dom_sf"/>
</dbReference>
<dbReference type="Gene3D" id="2.120.10.10">
    <property type="match status" value="1"/>
</dbReference>
<dbReference type="Proteomes" id="UP000732858">
    <property type="component" value="Unassembled WGS sequence"/>
</dbReference>
<dbReference type="PANTHER" id="PTHR10628:SF30">
    <property type="entry name" value="EXO-ALPHA-SIALIDASE"/>
    <property type="match status" value="1"/>
</dbReference>
<dbReference type="Proteomes" id="UP001196379">
    <property type="component" value="Unassembled WGS sequence"/>
</dbReference>
<dbReference type="InterPro" id="IPR023364">
    <property type="entry name" value="Trans_sialidase_dom3"/>
</dbReference>
<evidence type="ECO:0000313" key="8">
    <source>
        <dbReference type="EMBL" id="MBV6546959.1"/>
    </source>
</evidence>
<dbReference type="Gene3D" id="2.40.220.10">
    <property type="entry name" value="Intramolecular Trans-sialidase, Domain 3"/>
    <property type="match status" value="1"/>
</dbReference>
<dbReference type="EMBL" id="JABULY010000001">
    <property type="protein sequence ID" value="MBV6531180.1"/>
    <property type="molecule type" value="Genomic_DNA"/>
</dbReference>
<feature type="chain" id="PRO_5037521621" description="exo-alpha-sialidase" evidence="5">
    <location>
        <begin position="22"/>
        <end position="1578"/>
    </location>
</feature>
<dbReference type="GO" id="GO:0005737">
    <property type="term" value="C:cytoplasm"/>
    <property type="evidence" value="ECO:0007669"/>
    <property type="project" value="TreeGrafter"/>
</dbReference>
<dbReference type="InterPro" id="IPR036278">
    <property type="entry name" value="Sialidase_sf"/>
</dbReference>
<feature type="signal peptide" evidence="5">
    <location>
        <begin position="1"/>
        <end position="21"/>
    </location>
</feature>
<evidence type="ECO:0000256" key="4">
    <source>
        <dbReference type="SAM" id="Coils"/>
    </source>
</evidence>
<dbReference type="RefSeq" id="WP_157403235.1">
    <property type="nucleotide sequence ID" value="NZ_JABULY010000001.1"/>
</dbReference>
<sequence>MKKTALAIIIASVTGAYSVQANTSDNYIFNYASTQGLFKPLDLTEKFNAHNALNLDRGTLSFRIRTGQSFGSFLGAADPNHNTKYLSFYSLRKNDKDTIGIEIRDVNNLIRNELIRVEVDAKPTEFRNVTYVFDKENNNINIYVDGQKLKTHTVSKFFADIASLENATLGETRRSTQGGYNTMRFSGDVFYADFEKAILNDDDVREKHQALTNLQNYSLSKRETLGGYKSDGESLFVSGQKEARNYRIPSLFTTKNGVVIAAIDKRNQHSADWGNIDTAIRRSFDGGKTWQDDQVILDLASQPYGSQNAAFLIDPLMVQDKKSGRIFMIVDMFPEMQGLFNFPNHGEGTGYKNIGGKQYRLLTDSSNNHYTVRENGIVYNEESNKPTDYRVVVEGTQSIAYQDLGDLYQGDQRLGNIFLNTNQNNNGSAPLTAKRTSYLWMTHSDDDGATWSNPIDLTPQVKADWMQFMGTGPGNGIQLKNGNLLMPVYYTNNVGGLNSQSPAVIISTDGGQTWTRGESPIDRWEYNNDGTRELNTSNKQMTESQIIELDNGDIKMFSRNLKSNKVVISTSKNGGYTWQNTAYIDDILLEPYSQLSVIKYSKRINGKEIVIFANPHSATRDRVNGKVWLGEVQEDGSIEWRYNTTITTGSYAYNSLTELPNGDIGLLYEESASNIKYVSLNLQELVWHDNYIYRDIRTNAADNKPIELNSPFEETFYKIGDGEMVKIGQGSNPANLIVKEGTATLNQQADEAGNKQAYNNVVVEENAKLRLGSADQVNLSNIYLERATLDLNGNTVEIDNTGVEIGLRNTTINGNIVNENLSTLATLRYTLGGSRNITGNLGSDTGALDFVYQPSGAGSSFTVGGNAILNVVDVKSGSVTYSANSRNRANELKLAENTSLNLLNGSNSTISASNLANNSQINVTTTTEAATVLAINTAGAGSFNKVGEGLLKLSGNLQHTGVTSFSGGEIEFNGNLTSSHLSLEGNTTLGGNTTISGQSTWKNGSHIQPGVNQSNQDFAERVMRFANVINEGADVLLRVKNENNQIQSWKHDQLLISGNVQSDTPIPVDIQFLGTGQDNSDKNKNGKYDPDEGISLVQVLGEGKVAQFSLGKKLDSDKRESDLYQYTLVSVDKPVSVSSENQIAQASHFFDYRLQTLLVDEQGNSPEPVIRSVTKKGASVTIDDEKPLSAEEYINLALSEKTRIEQERDAALADKAKAEKIAQDALADKANAEKAKQDVLADKANAEKAKQDVLADKAKAEKTTQDPVEETQRNYRVALNQKIPSLLIANTAIFNQGDNVRRQFMDSLWSQDKKGFYVNQQNGNSRYVSDLGFMEYGYNYKAKQSSTLFGGFIPLSENTELHTAIGFNTQTVTPDAADGGSKTKYKSTVFLAGLHQKWGHFILNTSLGYHLHKGKISTLQELNTTKIEAKQLQVTGEVGYEIPTGNINLVPVLGLGYQQIKSKIQDATTNWNVDLGNYSVFSQYAGLNVVWKNDIIRLSAGGFFENNESNSKSVNISTGRQSSEFKTGDVGNALLLKLNSEFALTKQLGLGIRLEHRHALSDAKLKHTQVGAKLEYKF</sequence>
<dbReference type="GeneID" id="65549113"/>
<keyword evidence="5" id="KW-0732">Signal</keyword>
<keyword evidence="10" id="KW-1185">Reference proteome</keyword>
<dbReference type="SUPFAM" id="SSF49899">
    <property type="entry name" value="Concanavalin A-like lectins/glucanases"/>
    <property type="match status" value="1"/>
</dbReference>
<dbReference type="InterPro" id="IPR005546">
    <property type="entry name" value="Autotransporte_beta"/>
</dbReference>
<evidence type="ECO:0000256" key="2">
    <source>
        <dbReference type="ARBA" id="ARBA00009348"/>
    </source>
</evidence>
<dbReference type="PANTHER" id="PTHR10628">
    <property type="entry name" value="SIALIDASE"/>
    <property type="match status" value="1"/>
</dbReference>
<organism evidence="8 9">
    <name type="scientific">Ursidibacter maritimus</name>
    <dbReference type="NCBI Taxonomy" id="1331689"/>
    <lineage>
        <taxon>Bacteria</taxon>
        <taxon>Pseudomonadati</taxon>
        <taxon>Pseudomonadota</taxon>
        <taxon>Gammaproteobacteria</taxon>
        <taxon>Pasteurellales</taxon>
        <taxon>Pasteurellaceae</taxon>
        <taxon>Ursidibacter</taxon>
    </lineage>
</organism>
<dbReference type="CDD" id="cd15482">
    <property type="entry name" value="Sialidase_non-viral"/>
    <property type="match status" value="1"/>
</dbReference>
<dbReference type="InterPro" id="IPR011040">
    <property type="entry name" value="Sialidase"/>
</dbReference>
<dbReference type="InterPro" id="IPR026856">
    <property type="entry name" value="Sialidase_fam"/>
</dbReference>
<reference evidence="8 10" key="1">
    <citation type="journal article" date="2021" name="Mol. Ecol.">
        <title>Polar bear-adapted Ursidibacter maritimus are remarkably conserved after generations in captivity.</title>
        <authorList>
            <person name="Espinosa-Gongora C."/>
            <person name="Hansen M.J."/>
            <person name="Bertelsen M.F."/>
            <person name="Bojesen A.M."/>
        </authorList>
    </citation>
    <scope>NUCLEOTIDE SEQUENCE</scope>
    <source>
        <strain evidence="8">Pb43105x</strain>
        <strain evidence="7 10">Pb43106</strain>
    </source>
</reference>
<comment type="catalytic activity">
    <reaction evidence="1">
        <text>Hydrolysis of alpha-(2-&gt;3)-, alpha-(2-&gt;6)-, alpha-(2-&gt;8)- glycosidic linkages of terminal sialic acid residues in oligosaccharides, glycoproteins, glycolipids, colominic acid and synthetic substrates.</text>
        <dbReference type="EC" id="3.2.1.18"/>
    </reaction>
</comment>
<dbReference type="GO" id="GO:0009313">
    <property type="term" value="P:oligosaccharide catabolic process"/>
    <property type="evidence" value="ECO:0007669"/>
    <property type="project" value="TreeGrafter"/>
</dbReference>
<dbReference type="OrthoDB" id="7294637at2"/>
<dbReference type="EC" id="3.2.1.18" evidence="3"/>
<proteinExistence type="inferred from homology"/>
<dbReference type="Gene3D" id="2.60.120.200">
    <property type="match status" value="1"/>
</dbReference>
<name>A0A949WGA3_9PAST</name>
<dbReference type="InterPro" id="IPR012332">
    <property type="entry name" value="Autotransporter_pectin_lyase_C"/>
</dbReference>
<accession>A0A949WGA3</accession>
<protein>
    <recommendedName>
        <fullName evidence="3">exo-alpha-sialidase</fullName>
        <ecNumber evidence="3">3.2.1.18</ecNumber>
    </recommendedName>
</protein>
<dbReference type="GO" id="GO:0004308">
    <property type="term" value="F:exo-alpha-sialidase activity"/>
    <property type="evidence" value="ECO:0007669"/>
    <property type="project" value="UniProtKB-EC"/>
</dbReference>
<dbReference type="EMBL" id="JABUMC010000012">
    <property type="protein sequence ID" value="MBV6546959.1"/>
    <property type="molecule type" value="Genomic_DNA"/>
</dbReference>
<dbReference type="Pfam" id="PF13088">
    <property type="entry name" value="BNR_2"/>
    <property type="match status" value="1"/>
</dbReference>
<evidence type="ECO:0000256" key="5">
    <source>
        <dbReference type="SAM" id="SignalP"/>
    </source>
</evidence>
<evidence type="ECO:0000256" key="3">
    <source>
        <dbReference type="ARBA" id="ARBA00012733"/>
    </source>
</evidence>
<evidence type="ECO:0000313" key="9">
    <source>
        <dbReference type="Proteomes" id="UP000732858"/>
    </source>
</evidence>